<reference evidence="2 3" key="1">
    <citation type="submission" date="2024-09" db="EMBL/GenBank/DDBJ databases">
        <title>Chromosome-scale assembly of Riccia sorocarpa.</title>
        <authorList>
            <person name="Paukszto L."/>
        </authorList>
    </citation>
    <scope>NUCLEOTIDE SEQUENCE [LARGE SCALE GENOMIC DNA]</scope>
    <source>
        <strain evidence="2">LP-2024</strain>
        <tissue evidence="2">Aerial parts of the thallus</tissue>
    </source>
</reference>
<sequence length="170" mass="19166">MSWTRLTAKKAREEMGRDAEYDFDPADIARQVADEFPNTDVLASPPPLRPGNVAADTYQPSAELEQKEEKLPRPKSQGRGPSKRNLPVSTPVAIPEDADWAEAFIHGILSEAQSREAIPDLFLRWQGRKNRRQVLEQGFNASLVARSLLQSKHNVQLEILARIWKGRVNT</sequence>
<dbReference type="Proteomes" id="UP001633002">
    <property type="component" value="Unassembled WGS sequence"/>
</dbReference>
<comment type="caution">
    <text evidence="2">The sequence shown here is derived from an EMBL/GenBank/DDBJ whole genome shotgun (WGS) entry which is preliminary data.</text>
</comment>
<feature type="region of interest" description="Disordered" evidence="1">
    <location>
        <begin position="36"/>
        <end position="90"/>
    </location>
</feature>
<feature type="compositionally biased region" description="Basic and acidic residues" evidence="1">
    <location>
        <begin position="10"/>
        <end position="20"/>
    </location>
</feature>
<evidence type="ECO:0000313" key="2">
    <source>
        <dbReference type="EMBL" id="KAL3694152.1"/>
    </source>
</evidence>
<organism evidence="2 3">
    <name type="scientific">Riccia sorocarpa</name>
    <dbReference type="NCBI Taxonomy" id="122646"/>
    <lineage>
        <taxon>Eukaryota</taxon>
        <taxon>Viridiplantae</taxon>
        <taxon>Streptophyta</taxon>
        <taxon>Embryophyta</taxon>
        <taxon>Marchantiophyta</taxon>
        <taxon>Marchantiopsida</taxon>
        <taxon>Marchantiidae</taxon>
        <taxon>Marchantiales</taxon>
        <taxon>Ricciaceae</taxon>
        <taxon>Riccia</taxon>
    </lineage>
</organism>
<dbReference type="AlphaFoldDB" id="A0ABD3HV05"/>
<dbReference type="EMBL" id="JBJQOH010000003">
    <property type="protein sequence ID" value="KAL3694152.1"/>
    <property type="molecule type" value="Genomic_DNA"/>
</dbReference>
<gene>
    <name evidence="2" type="ORF">R1sor_007803</name>
</gene>
<evidence type="ECO:0000313" key="3">
    <source>
        <dbReference type="Proteomes" id="UP001633002"/>
    </source>
</evidence>
<name>A0ABD3HV05_9MARC</name>
<protein>
    <submittedName>
        <fullName evidence="2">Uncharacterized protein</fullName>
    </submittedName>
</protein>
<accession>A0ABD3HV05</accession>
<evidence type="ECO:0000256" key="1">
    <source>
        <dbReference type="SAM" id="MobiDB-lite"/>
    </source>
</evidence>
<feature type="region of interest" description="Disordered" evidence="1">
    <location>
        <begin position="1"/>
        <end position="23"/>
    </location>
</feature>
<proteinExistence type="predicted"/>
<keyword evidence="3" id="KW-1185">Reference proteome</keyword>